<evidence type="ECO:0000256" key="1">
    <source>
        <dbReference type="ARBA" id="ARBA00006594"/>
    </source>
</evidence>
<feature type="domain" description="DNA methylase N-4/N-6" evidence="6">
    <location>
        <begin position="219"/>
        <end position="303"/>
    </location>
</feature>
<dbReference type="GO" id="GO:0008170">
    <property type="term" value="F:N-methyltransferase activity"/>
    <property type="evidence" value="ECO:0007669"/>
    <property type="project" value="InterPro"/>
</dbReference>
<evidence type="ECO:0000256" key="2">
    <source>
        <dbReference type="ARBA" id="ARBA00022603"/>
    </source>
</evidence>
<dbReference type="PROSITE" id="PS00092">
    <property type="entry name" value="N6_MTASE"/>
    <property type="match status" value="1"/>
</dbReference>
<dbReference type="EC" id="2.1.1.-" evidence="5"/>
<evidence type="ECO:0000259" key="6">
    <source>
        <dbReference type="Pfam" id="PF01555"/>
    </source>
</evidence>
<dbReference type="InterPro" id="IPR002052">
    <property type="entry name" value="DNA_methylase_N6_adenine_CS"/>
</dbReference>
<dbReference type="GO" id="GO:0009307">
    <property type="term" value="P:DNA restriction-modification system"/>
    <property type="evidence" value="ECO:0007669"/>
    <property type="project" value="UniProtKB-KW"/>
</dbReference>
<keyword evidence="3" id="KW-0808">Transferase</keyword>
<dbReference type="Pfam" id="PF01555">
    <property type="entry name" value="N6_N4_Mtase"/>
    <property type="match status" value="1"/>
</dbReference>
<organism evidence="7 8">
    <name type="scientific">Sulfobacillus benefaciens</name>
    <dbReference type="NCBI Taxonomy" id="453960"/>
    <lineage>
        <taxon>Bacteria</taxon>
        <taxon>Bacillati</taxon>
        <taxon>Bacillota</taxon>
        <taxon>Clostridia</taxon>
        <taxon>Eubacteriales</taxon>
        <taxon>Clostridiales Family XVII. Incertae Sedis</taxon>
        <taxon>Sulfobacillus</taxon>
    </lineage>
</organism>
<dbReference type="Proteomes" id="UP000242699">
    <property type="component" value="Unassembled WGS sequence"/>
</dbReference>
<evidence type="ECO:0000313" key="7">
    <source>
        <dbReference type="EMBL" id="PSR25557.1"/>
    </source>
</evidence>
<dbReference type="GO" id="GO:0032259">
    <property type="term" value="P:methylation"/>
    <property type="evidence" value="ECO:0007669"/>
    <property type="project" value="UniProtKB-KW"/>
</dbReference>
<dbReference type="InterPro" id="IPR029063">
    <property type="entry name" value="SAM-dependent_MTases_sf"/>
</dbReference>
<dbReference type="GO" id="GO:0009007">
    <property type="term" value="F:site-specific DNA-methyltransferase (adenine-specific) activity"/>
    <property type="evidence" value="ECO:0007669"/>
    <property type="project" value="TreeGrafter"/>
</dbReference>
<dbReference type="AlphaFoldDB" id="A0A2T2WTJ0"/>
<comment type="caution">
    <text evidence="7">The sequence shown here is derived from an EMBL/GenBank/DDBJ whole genome shotgun (WGS) entry which is preliminary data.</text>
</comment>
<proteinExistence type="inferred from homology"/>
<dbReference type="EMBL" id="PXYT01000053">
    <property type="protein sequence ID" value="PSR25557.1"/>
    <property type="molecule type" value="Genomic_DNA"/>
</dbReference>
<dbReference type="GO" id="GO:0003677">
    <property type="term" value="F:DNA binding"/>
    <property type="evidence" value="ECO:0007669"/>
    <property type="project" value="InterPro"/>
</dbReference>
<dbReference type="InterPro" id="IPR001091">
    <property type="entry name" value="RM_Methyltransferase"/>
</dbReference>
<dbReference type="Gene3D" id="3.40.50.150">
    <property type="entry name" value="Vaccinia Virus protein VP39"/>
    <property type="match status" value="1"/>
</dbReference>
<dbReference type="GO" id="GO:0005737">
    <property type="term" value="C:cytoplasm"/>
    <property type="evidence" value="ECO:0007669"/>
    <property type="project" value="TreeGrafter"/>
</dbReference>
<sequence>MNEQNIVTIPIVFKPKEAEESIAFPSCRPVTGIELVLADALQWMAAREDDSIHAIVTDPPYGLLEYEETNHQKLREGKGGVWRIPPSFDGAKRHPVPRFSVLTAADRERLRAFFTVFAYQAARILVPGGHLAIASNPLVSSVTFAAIESTGLEKRGELIRLVTTLRGGDRPKGAEREFSNVSVMPRSSWEPWGLFRKPISEKTVANNLRVWGTGGFRRIADDEPFRDVFECAPARHKERQLASHPSLKPQKLMRYVVRGILPLERGLVYDPFAGSGSTLAAAAYLGYQAIGTERDPAYFNMARQAIPELAKLST</sequence>
<evidence type="ECO:0000256" key="3">
    <source>
        <dbReference type="ARBA" id="ARBA00022679"/>
    </source>
</evidence>
<protein>
    <recommendedName>
        <fullName evidence="5">Methyltransferase</fullName>
        <ecNumber evidence="5">2.1.1.-</ecNumber>
    </recommendedName>
</protein>
<dbReference type="PANTHER" id="PTHR13370">
    <property type="entry name" value="RNA METHYLASE-RELATED"/>
    <property type="match status" value="1"/>
</dbReference>
<comment type="similarity">
    <text evidence="1 5">Belongs to the N(4)/N(6)-methyltransferase family.</text>
</comment>
<reference evidence="7 8" key="1">
    <citation type="journal article" date="2014" name="BMC Genomics">
        <title>Comparison of environmental and isolate Sulfobacillus genomes reveals diverse carbon, sulfur, nitrogen, and hydrogen metabolisms.</title>
        <authorList>
            <person name="Justice N.B."/>
            <person name="Norman A."/>
            <person name="Brown C.T."/>
            <person name="Singh A."/>
            <person name="Thomas B.C."/>
            <person name="Banfield J.F."/>
        </authorList>
    </citation>
    <scope>NUCLEOTIDE SEQUENCE [LARGE SCALE GENOMIC DNA]</scope>
    <source>
        <strain evidence="7">AMDSBA1</strain>
    </source>
</reference>
<accession>A0A2T2WTJ0</accession>
<dbReference type="SUPFAM" id="SSF53335">
    <property type="entry name" value="S-adenosyl-L-methionine-dependent methyltransferases"/>
    <property type="match status" value="1"/>
</dbReference>
<keyword evidence="2 7" id="KW-0489">Methyltransferase</keyword>
<dbReference type="InterPro" id="IPR002941">
    <property type="entry name" value="DNA_methylase_N4/N6"/>
</dbReference>
<evidence type="ECO:0000256" key="5">
    <source>
        <dbReference type="RuleBase" id="RU362026"/>
    </source>
</evidence>
<dbReference type="PANTHER" id="PTHR13370:SF3">
    <property type="entry name" value="TRNA (GUANINE(10)-N2)-METHYLTRANSFERASE HOMOLOG"/>
    <property type="match status" value="1"/>
</dbReference>
<gene>
    <name evidence="7" type="ORF">C7B43_16625</name>
</gene>
<evidence type="ECO:0000313" key="8">
    <source>
        <dbReference type="Proteomes" id="UP000242699"/>
    </source>
</evidence>
<keyword evidence="4" id="KW-0680">Restriction system</keyword>
<dbReference type="PRINTS" id="PR00508">
    <property type="entry name" value="S21N4MTFRASE"/>
</dbReference>
<evidence type="ECO:0000256" key="4">
    <source>
        <dbReference type="ARBA" id="ARBA00022747"/>
    </source>
</evidence>
<name>A0A2T2WTJ0_9FIRM</name>